<protein>
    <submittedName>
        <fullName evidence="1">Putative disease resistance protein RGA3</fullName>
    </submittedName>
</protein>
<dbReference type="PANTHER" id="PTHR47186:SF3">
    <property type="entry name" value="OS09G0267800 PROTEIN"/>
    <property type="match status" value="1"/>
</dbReference>
<evidence type="ECO:0000313" key="1">
    <source>
        <dbReference type="EMBL" id="RVW19042.1"/>
    </source>
</evidence>
<sequence>MAWRSFSVESRVLELRGCGNCSTLPPLGQLTQLKYLQISGMNGVECVGDEFYGNASFQFLETLSFEDMQNWEKWLCCGEFPRLQKLLYEGVFAALFSDFSSNRNASNLKSLDSGGLQQLTSLKRLDIYGCSRLQSLTEAGLQHLTSLETLWIAHCPVLQSLTEAGLQHLTSLETLWILDCPVLQSLTEAVIIVSNQDEHKRFLMINKVSIMTWKKHVRCLNSPLVQQLAVIGRPCKMCSNKWTSAKEEGRFLGARHLMLIALFKKTKKLRGIRFHLL</sequence>
<name>A0A438C720_VITVI</name>
<evidence type="ECO:0000313" key="2">
    <source>
        <dbReference type="Proteomes" id="UP000288805"/>
    </source>
</evidence>
<dbReference type="PANTHER" id="PTHR47186">
    <property type="entry name" value="LEUCINE-RICH REPEAT-CONTAINING PROTEIN 57"/>
    <property type="match status" value="1"/>
</dbReference>
<accession>A0A438C720</accession>
<dbReference type="SUPFAM" id="SSF52058">
    <property type="entry name" value="L domain-like"/>
    <property type="match status" value="1"/>
</dbReference>
<comment type="caution">
    <text evidence="1">The sequence shown here is derived from an EMBL/GenBank/DDBJ whole genome shotgun (WGS) entry which is preliminary data.</text>
</comment>
<dbReference type="AlphaFoldDB" id="A0A438C720"/>
<proteinExistence type="predicted"/>
<gene>
    <name evidence="1" type="primary">RGA3_51</name>
    <name evidence="1" type="ORF">CK203_095034</name>
</gene>
<organism evidence="1 2">
    <name type="scientific">Vitis vinifera</name>
    <name type="common">Grape</name>
    <dbReference type="NCBI Taxonomy" id="29760"/>
    <lineage>
        <taxon>Eukaryota</taxon>
        <taxon>Viridiplantae</taxon>
        <taxon>Streptophyta</taxon>
        <taxon>Embryophyta</taxon>
        <taxon>Tracheophyta</taxon>
        <taxon>Spermatophyta</taxon>
        <taxon>Magnoliopsida</taxon>
        <taxon>eudicotyledons</taxon>
        <taxon>Gunneridae</taxon>
        <taxon>Pentapetalae</taxon>
        <taxon>rosids</taxon>
        <taxon>Vitales</taxon>
        <taxon>Vitaceae</taxon>
        <taxon>Viteae</taxon>
        <taxon>Vitis</taxon>
    </lineage>
</organism>
<reference evidence="1 2" key="1">
    <citation type="journal article" date="2018" name="PLoS Genet.">
        <title>Population sequencing reveals clonal diversity and ancestral inbreeding in the grapevine cultivar Chardonnay.</title>
        <authorList>
            <person name="Roach M.J."/>
            <person name="Johnson D.L."/>
            <person name="Bohlmann J."/>
            <person name="van Vuuren H.J."/>
            <person name="Jones S.J."/>
            <person name="Pretorius I.S."/>
            <person name="Schmidt S.A."/>
            <person name="Borneman A.R."/>
        </authorList>
    </citation>
    <scope>NUCLEOTIDE SEQUENCE [LARGE SCALE GENOMIC DNA]</scope>
    <source>
        <strain evidence="2">cv. Chardonnay</strain>
        <tissue evidence="1">Leaf</tissue>
    </source>
</reference>
<dbReference type="EMBL" id="QGNW01002504">
    <property type="protein sequence ID" value="RVW19042.1"/>
    <property type="molecule type" value="Genomic_DNA"/>
</dbReference>
<dbReference type="Gene3D" id="3.80.10.10">
    <property type="entry name" value="Ribonuclease Inhibitor"/>
    <property type="match status" value="2"/>
</dbReference>
<dbReference type="Proteomes" id="UP000288805">
    <property type="component" value="Unassembled WGS sequence"/>
</dbReference>
<dbReference type="InterPro" id="IPR032675">
    <property type="entry name" value="LRR_dom_sf"/>
</dbReference>